<dbReference type="NCBIfam" id="TIGR02141">
    <property type="entry name" value="modB_ABC"/>
    <property type="match status" value="1"/>
</dbReference>
<gene>
    <name evidence="12" type="primary">modB_2</name>
    <name evidence="12" type="ORF">NCTC12112_01073</name>
</gene>
<dbReference type="GO" id="GO:0005886">
    <property type="term" value="C:plasma membrane"/>
    <property type="evidence" value="ECO:0007669"/>
    <property type="project" value="UniProtKB-SubCell"/>
</dbReference>
<feature type="transmembrane region" description="Helical" evidence="9">
    <location>
        <begin position="12"/>
        <end position="33"/>
    </location>
</feature>
<dbReference type="InterPro" id="IPR000515">
    <property type="entry name" value="MetI-like"/>
</dbReference>
<evidence type="ECO:0000313" key="13">
    <source>
        <dbReference type="Proteomes" id="UP000249008"/>
    </source>
</evidence>
<keyword evidence="6 9" id="KW-0812">Transmembrane</keyword>
<keyword evidence="7 9" id="KW-1133">Transmembrane helix</keyword>
<dbReference type="PROSITE" id="PS50928">
    <property type="entry name" value="ABC_TM1"/>
    <property type="match status" value="1"/>
</dbReference>
<dbReference type="RefSeq" id="WP_005976873.1">
    <property type="nucleotide sequence ID" value="NZ_BAABXY010000001.1"/>
</dbReference>
<dbReference type="EMBL" id="LS483487">
    <property type="protein sequence ID" value="SQJ01076.1"/>
    <property type="molecule type" value="Genomic_DNA"/>
</dbReference>
<evidence type="ECO:0000256" key="7">
    <source>
        <dbReference type="ARBA" id="ARBA00022989"/>
    </source>
</evidence>
<comment type="similarity">
    <text evidence="2 10">Belongs to the binding-protein-dependent transport system permease family. CysTW subfamily.</text>
</comment>
<dbReference type="InterPro" id="IPR011867">
    <property type="entry name" value="ModB_ABC"/>
</dbReference>
<dbReference type="InterPro" id="IPR035906">
    <property type="entry name" value="MetI-like_sf"/>
</dbReference>
<sequence>MNSKLDINAVFLTLKIASISTALTLIAAVLLVWGMENRSKKLRSIVEMLINLSLFISPTVLGYILIIFLGKRGIIGSYLYEFFNIQVIFSWWAGIITAFVVSLPLMYNCIKAGFSSLDYTYREAGKEMGASDFQILRLVILPLIRRNILAGIVLSFGRALGEFGATLMLAGNIPGKTQTMSIAIYSAVERGDNRTANVLLVIVLVISFCIMCLYNYFFKGAEK</sequence>
<feature type="transmembrane region" description="Helical" evidence="9">
    <location>
        <begin position="89"/>
        <end position="107"/>
    </location>
</feature>
<evidence type="ECO:0000256" key="9">
    <source>
        <dbReference type="RuleBase" id="RU363032"/>
    </source>
</evidence>
<accession>A0AAX2JB26</accession>
<evidence type="ECO:0000256" key="2">
    <source>
        <dbReference type="ARBA" id="ARBA00007069"/>
    </source>
</evidence>
<evidence type="ECO:0000259" key="11">
    <source>
        <dbReference type="PROSITE" id="PS50928"/>
    </source>
</evidence>
<evidence type="ECO:0000313" key="12">
    <source>
        <dbReference type="EMBL" id="SQJ01076.1"/>
    </source>
</evidence>
<dbReference type="AlphaFoldDB" id="A0AAX2JB26"/>
<dbReference type="PANTHER" id="PTHR30183:SF3">
    <property type="entry name" value="MOLYBDENUM TRANSPORT SYSTEM PERMEASE PROTEIN MODB"/>
    <property type="match status" value="1"/>
</dbReference>
<evidence type="ECO:0000256" key="1">
    <source>
        <dbReference type="ARBA" id="ARBA00004651"/>
    </source>
</evidence>
<dbReference type="Proteomes" id="UP000249008">
    <property type="component" value="Chromosome 1"/>
</dbReference>
<dbReference type="SUPFAM" id="SSF161098">
    <property type="entry name" value="MetI-like"/>
    <property type="match status" value="1"/>
</dbReference>
<evidence type="ECO:0000256" key="3">
    <source>
        <dbReference type="ARBA" id="ARBA00022448"/>
    </source>
</evidence>
<name>A0AAX2JB26_9FUSO</name>
<dbReference type="GO" id="GO:0015098">
    <property type="term" value="F:molybdate ion transmembrane transporter activity"/>
    <property type="evidence" value="ECO:0007669"/>
    <property type="project" value="UniProtKB-UniRule"/>
</dbReference>
<comment type="subcellular location">
    <subcellularLocation>
        <location evidence="1 9">Cell membrane</location>
        <topology evidence="1 9">Multi-pass membrane protein</topology>
    </subcellularLocation>
</comment>
<dbReference type="Gene3D" id="1.10.3720.10">
    <property type="entry name" value="MetI-like"/>
    <property type="match status" value="1"/>
</dbReference>
<protein>
    <recommendedName>
        <fullName evidence="10">Molybdenum transport system permease</fullName>
    </recommendedName>
</protein>
<reference evidence="12 13" key="1">
    <citation type="submission" date="2018-06" db="EMBL/GenBank/DDBJ databases">
        <authorList>
            <consortium name="Pathogen Informatics"/>
            <person name="Doyle S."/>
        </authorList>
    </citation>
    <scope>NUCLEOTIDE SEQUENCE [LARGE SCALE GENOMIC DNA]</scope>
    <source>
        <strain evidence="12 13">NCTC12112</strain>
    </source>
</reference>
<proteinExistence type="inferred from homology"/>
<dbReference type="PANTHER" id="PTHR30183">
    <property type="entry name" value="MOLYBDENUM TRANSPORT SYSTEM PERMEASE PROTEIN MODB"/>
    <property type="match status" value="1"/>
</dbReference>
<feature type="transmembrane region" description="Helical" evidence="9">
    <location>
        <begin position="148"/>
        <end position="170"/>
    </location>
</feature>
<dbReference type="CDD" id="cd06261">
    <property type="entry name" value="TM_PBP2"/>
    <property type="match status" value="1"/>
</dbReference>
<keyword evidence="3 9" id="KW-0813">Transport</keyword>
<evidence type="ECO:0000256" key="4">
    <source>
        <dbReference type="ARBA" id="ARBA00022475"/>
    </source>
</evidence>
<evidence type="ECO:0000256" key="5">
    <source>
        <dbReference type="ARBA" id="ARBA00022505"/>
    </source>
</evidence>
<keyword evidence="4 10" id="KW-1003">Cell membrane</keyword>
<comment type="function">
    <text evidence="10">Part of the binding-protein-dependent transport system for molybdenum; probably responsible for the translocation of the substrate across the membrane.</text>
</comment>
<keyword evidence="8 9" id="KW-0472">Membrane</keyword>
<feature type="transmembrane region" description="Helical" evidence="9">
    <location>
        <begin position="45"/>
        <end position="69"/>
    </location>
</feature>
<dbReference type="Pfam" id="PF00528">
    <property type="entry name" value="BPD_transp_1"/>
    <property type="match status" value="1"/>
</dbReference>
<organism evidence="12 13">
    <name type="scientific">Fusobacterium ulcerans</name>
    <dbReference type="NCBI Taxonomy" id="861"/>
    <lineage>
        <taxon>Bacteria</taxon>
        <taxon>Fusobacteriati</taxon>
        <taxon>Fusobacteriota</taxon>
        <taxon>Fusobacteriia</taxon>
        <taxon>Fusobacteriales</taxon>
        <taxon>Fusobacteriaceae</taxon>
        <taxon>Fusobacterium</taxon>
    </lineage>
</organism>
<dbReference type="GeneID" id="78455645"/>
<feature type="transmembrane region" description="Helical" evidence="9">
    <location>
        <begin position="198"/>
        <end position="218"/>
    </location>
</feature>
<evidence type="ECO:0000256" key="10">
    <source>
        <dbReference type="RuleBase" id="RU365097"/>
    </source>
</evidence>
<keyword evidence="5 10" id="KW-0500">Molybdenum</keyword>
<evidence type="ECO:0000256" key="6">
    <source>
        <dbReference type="ARBA" id="ARBA00022692"/>
    </source>
</evidence>
<feature type="domain" description="ABC transmembrane type-1" evidence="11">
    <location>
        <begin position="10"/>
        <end position="214"/>
    </location>
</feature>
<dbReference type="KEGG" id="ful:C4N20_12540"/>
<evidence type="ECO:0000256" key="8">
    <source>
        <dbReference type="ARBA" id="ARBA00023136"/>
    </source>
</evidence>